<proteinExistence type="predicted"/>
<dbReference type="Proteomes" id="UP000663880">
    <property type="component" value="Unassembled WGS sequence"/>
</dbReference>
<sequence>MFTHTLFLALEYFSIYLEYAQRQMPKKIKQNRTHNTGLYLFVKISIVVQKDIFAAWGGVRHGRAAADERQHRPQDGERAAAGARAARRGAARGRPAAALGPAIHAAAPRGVRRRRQARCHLPQGARHPEQTDSRKVPKAER</sequence>
<evidence type="ECO:0000313" key="2">
    <source>
        <dbReference type="EMBL" id="CAF4852983.1"/>
    </source>
</evidence>
<feature type="compositionally biased region" description="Basic and acidic residues" evidence="1">
    <location>
        <begin position="64"/>
        <end position="78"/>
    </location>
</feature>
<evidence type="ECO:0000313" key="3">
    <source>
        <dbReference type="Proteomes" id="UP000663880"/>
    </source>
</evidence>
<evidence type="ECO:0000256" key="1">
    <source>
        <dbReference type="SAM" id="MobiDB-lite"/>
    </source>
</evidence>
<name>A0A821SCM5_9NEOP</name>
<reference evidence="2" key="1">
    <citation type="submission" date="2021-02" db="EMBL/GenBank/DDBJ databases">
        <authorList>
            <person name="Steward A R."/>
        </authorList>
    </citation>
    <scope>NUCLEOTIDE SEQUENCE</scope>
</reference>
<dbReference type="EMBL" id="CAJOBZ010000017">
    <property type="protein sequence ID" value="CAF4852983.1"/>
    <property type="molecule type" value="Genomic_DNA"/>
</dbReference>
<feature type="compositionally biased region" description="Low complexity" evidence="1">
    <location>
        <begin position="92"/>
        <end position="109"/>
    </location>
</feature>
<gene>
    <name evidence="2" type="ORF">PMACD_LOCUS7229</name>
</gene>
<feature type="region of interest" description="Disordered" evidence="1">
    <location>
        <begin position="64"/>
        <end position="141"/>
    </location>
</feature>
<keyword evidence="3" id="KW-1185">Reference proteome</keyword>
<protein>
    <submittedName>
        <fullName evidence="2">Uncharacterized protein</fullName>
    </submittedName>
</protein>
<feature type="compositionally biased region" description="Basic and acidic residues" evidence="1">
    <location>
        <begin position="126"/>
        <end position="141"/>
    </location>
</feature>
<accession>A0A821SCM5</accession>
<comment type="caution">
    <text evidence="2">The sequence shown here is derived from an EMBL/GenBank/DDBJ whole genome shotgun (WGS) entry which is preliminary data.</text>
</comment>
<organism evidence="2 3">
    <name type="scientific">Pieris macdunnoughi</name>
    <dbReference type="NCBI Taxonomy" id="345717"/>
    <lineage>
        <taxon>Eukaryota</taxon>
        <taxon>Metazoa</taxon>
        <taxon>Ecdysozoa</taxon>
        <taxon>Arthropoda</taxon>
        <taxon>Hexapoda</taxon>
        <taxon>Insecta</taxon>
        <taxon>Pterygota</taxon>
        <taxon>Neoptera</taxon>
        <taxon>Endopterygota</taxon>
        <taxon>Lepidoptera</taxon>
        <taxon>Glossata</taxon>
        <taxon>Ditrysia</taxon>
        <taxon>Papilionoidea</taxon>
        <taxon>Pieridae</taxon>
        <taxon>Pierinae</taxon>
        <taxon>Pieris</taxon>
    </lineage>
</organism>
<dbReference type="AlphaFoldDB" id="A0A821SCM5"/>